<feature type="domain" description="GFO/IDH/MocA-like oxidoreductase" evidence="3">
    <location>
        <begin position="130"/>
        <end position="273"/>
    </location>
</feature>
<dbReference type="SUPFAM" id="SSF55347">
    <property type="entry name" value="Glyceraldehyde-3-phosphate dehydrogenase-like, C-terminal domain"/>
    <property type="match status" value="1"/>
</dbReference>
<keyword evidence="1" id="KW-0560">Oxidoreductase</keyword>
<sequence>MKVAVIGSGQIATSRHIPAYTRSKQAEIKYIVDPILERAQAAAEQFGIPIATASLDDVLSDPEVTAVSVCTPNHTHAPVSIAALEAGKHVLCEKPAALSYAEALRMKEAADRTGNILNIGVVNRFNSAVNHVKQLIDAGELGKLYHVYCSFRAHRSIPGLGGPFTTKSMSGGGVLIDWGIHFLDLIFYCLGEDTKALSVSGAVHGELGRQMENYAFTSMWAGPPNYEGTYDVEDFAAGMIRTSGPSLTFNGAWAQNIAESAMYVEFLGDKGGIKLEYGGDFTLYTSRGGMLLETAATFSKVDAFDEEIEAFLSSAAGGVKNRANIDNTLTTAQVIDALYASSEQGKEIVL</sequence>
<dbReference type="InterPro" id="IPR050463">
    <property type="entry name" value="Gfo/Idh/MocA_oxidrdct_glycsds"/>
</dbReference>
<organism evidence="4 5">
    <name type="scientific">Paenibacillus agaridevorans</name>
    <dbReference type="NCBI Taxonomy" id="171404"/>
    <lineage>
        <taxon>Bacteria</taxon>
        <taxon>Bacillati</taxon>
        <taxon>Bacillota</taxon>
        <taxon>Bacilli</taxon>
        <taxon>Bacillales</taxon>
        <taxon>Paenibacillaceae</taxon>
        <taxon>Paenibacillus</taxon>
    </lineage>
</organism>
<dbReference type="SUPFAM" id="SSF51735">
    <property type="entry name" value="NAD(P)-binding Rossmann-fold domains"/>
    <property type="match status" value="1"/>
</dbReference>
<dbReference type="PANTHER" id="PTHR43818">
    <property type="entry name" value="BCDNA.GH03377"/>
    <property type="match status" value="1"/>
</dbReference>
<evidence type="ECO:0000259" key="2">
    <source>
        <dbReference type="Pfam" id="PF01408"/>
    </source>
</evidence>
<dbReference type="Gene3D" id="3.30.360.10">
    <property type="entry name" value="Dihydrodipicolinate Reductase, domain 2"/>
    <property type="match status" value="1"/>
</dbReference>
<feature type="domain" description="Gfo/Idh/MocA-like oxidoreductase N-terminal" evidence="2">
    <location>
        <begin position="1"/>
        <end position="120"/>
    </location>
</feature>
<comment type="caution">
    <text evidence="4">The sequence shown here is derived from an EMBL/GenBank/DDBJ whole genome shotgun (WGS) entry which is preliminary data.</text>
</comment>
<dbReference type="GO" id="GO:0016491">
    <property type="term" value="F:oxidoreductase activity"/>
    <property type="evidence" value="ECO:0007669"/>
    <property type="project" value="UniProtKB-KW"/>
</dbReference>
<dbReference type="GO" id="GO:0000166">
    <property type="term" value="F:nucleotide binding"/>
    <property type="evidence" value="ECO:0007669"/>
    <property type="project" value="InterPro"/>
</dbReference>
<dbReference type="AlphaFoldDB" id="A0A2R5F3F5"/>
<evidence type="ECO:0000313" key="5">
    <source>
        <dbReference type="Proteomes" id="UP000245202"/>
    </source>
</evidence>
<protein>
    <submittedName>
        <fullName evidence="4">Oxidoreductase</fullName>
    </submittedName>
</protein>
<dbReference type="Gene3D" id="3.40.50.720">
    <property type="entry name" value="NAD(P)-binding Rossmann-like Domain"/>
    <property type="match status" value="1"/>
</dbReference>
<proteinExistence type="predicted"/>
<dbReference type="Proteomes" id="UP000245202">
    <property type="component" value="Unassembled WGS sequence"/>
</dbReference>
<dbReference type="Pfam" id="PF01408">
    <property type="entry name" value="GFO_IDH_MocA"/>
    <property type="match status" value="1"/>
</dbReference>
<name>A0A2R5F3F5_9BACL</name>
<dbReference type="EMBL" id="BDQX01000325">
    <property type="protein sequence ID" value="GBG10464.1"/>
    <property type="molecule type" value="Genomic_DNA"/>
</dbReference>
<dbReference type="Pfam" id="PF22725">
    <property type="entry name" value="GFO_IDH_MocA_C3"/>
    <property type="match status" value="1"/>
</dbReference>
<dbReference type="PANTHER" id="PTHR43818:SF11">
    <property type="entry name" value="BCDNA.GH03377"/>
    <property type="match status" value="1"/>
</dbReference>
<gene>
    <name evidence="4" type="ORF">PAT3040_05198</name>
</gene>
<accession>A0A2R5F3F5</accession>
<dbReference type="InterPro" id="IPR036291">
    <property type="entry name" value="NAD(P)-bd_dom_sf"/>
</dbReference>
<dbReference type="InterPro" id="IPR000683">
    <property type="entry name" value="Gfo/Idh/MocA-like_OxRdtase_N"/>
</dbReference>
<evidence type="ECO:0000256" key="1">
    <source>
        <dbReference type="ARBA" id="ARBA00023002"/>
    </source>
</evidence>
<dbReference type="InterPro" id="IPR055170">
    <property type="entry name" value="GFO_IDH_MocA-like_dom"/>
</dbReference>
<keyword evidence="5" id="KW-1185">Reference proteome</keyword>
<evidence type="ECO:0000313" key="4">
    <source>
        <dbReference type="EMBL" id="GBG10464.1"/>
    </source>
</evidence>
<reference evidence="4 5" key="1">
    <citation type="submission" date="2017-08" db="EMBL/GenBank/DDBJ databases">
        <title>Substantial Increase in Enzyme Production by Combined Drug-Resistance Mutations in Paenibacillus agaridevorans.</title>
        <authorList>
            <person name="Tanaka Y."/>
            <person name="Funane K."/>
            <person name="Hosaka T."/>
            <person name="Shiwa Y."/>
            <person name="Fujita N."/>
            <person name="Miyazaki T."/>
            <person name="Yoshikawa H."/>
            <person name="Murakami K."/>
            <person name="Kasahara K."/>
            <person name="Inaoka T."/>
            <person name="Hiraga Y."/>
            <person name="Ochi K."/>
        </authorList>
    </citation>
    <scope>NUCLEOTIDE SEQUENCE [LARGE SCALE GENOMIC DNA]</scope>
    <source>
        <strain evidence="4 5">T-3040</strain>
    </source>
</reference>
<evidence type="ECO:0000259" key="3">
    <source>
        <dbReference type="Pfam" id="PF22725"/>
    </source>
</evidence>